<dbReference type="EMBL" id="CAADIN010000014">
    <property type="protein sequence ID" value="VFR86299.1"/>
    <property type="molecule type" value="Genomic_DNA"/>
</dbReference>
<dbReference type="InterPro" id="IPR014942">
    <property type="entry name" value="AbiEii"/>
</dbReference>
<evidence type="ECO:0000313" key="2">
    <source>
        <dbReference type="EMBL" id="VFR81254.1"/>
    </source>
</evidence>
<dbReference type="AlphaFoldDB" id="A0A484UIB2"/>
<accession>A0A484UIB2</accession>
<evidence type="ECO:0000256" key="1">
    <source>
        <dbReference type="SAM" id="MobiDB-lite"/>
    </source>
</evidence>
<gene>
    <name evidence="2" type="ORF">ISE1_2728</name>
    <name evidence="3" type="ORF">ISE2_4479</name>
</gene>
<dbReference type="Pfam" id="PF08843">
    <property type="entry name" value="AbiEii"/>
    <property type="match status" value="1"/>
</dbReference>
<organism evidence="3">
    <name type="scientific">plant metagenome</name>
    <dbReference type="NCBI Taxonomy" id="1297885"/>
    <lineage>
        <taxon>unclassified sequences</taxon>
        <taxon>metagenomes</taxon>
        <taxon>organismal metagenomes</taxon>
    </lineage>
</organism>
<evidence type="ECO:0000313" key="3">
    <source>
        <dbReference type="EMBL" id="VFR86299.1"/>
    </source>
</evidence>
<feature type="region of interest" description="Disordered" evidence="1">
    <location>
        <begin position="101"/>
        <end position="121"/>
    </location>
</feature>
<protein>
    <submittedName>
        <fullName evidence="3">Uncharacterized protein</fullName>
    </submittedName>
</protein>
<proteinExistence type="predicted"/>
<name>A0A484UIB2_9ZZZZ</name>
<sequence>MLQVASLEDLMAMKLKVLMQRVEAKDYRDIAALVNAGVDLPHGLASARAMWPTQFQPSECLKALVYFKDGDLDTLTVKEKQTLVDASSAVRALPHVELAGKDLAVPQPTPEVRPAPRRPRP</sequence>
<reference evidence="3" key="1">
    <citation type="submission" date="2019-03" db="EMBL/GenBank/DDBJ databases">
        <authorList>
            <person name="Danneels B."/>
        </authorList>
    </citation>
    <scope>NUCLEOTIDE SEQUENCE</scope>
</reference>
<dbReference type="EMBL" id="CAADIM010000018">
    <property type="protein sequence ID" value="VFR81254.1"/>
    <property type="molecule type" value="Genomic_DNA"/>
</dbReference>